<dbReference type="Gene3D" id="1.25.40.80">
    <property type="match status" value="1"/>
</dbReference>
<keyword evidence="2" id="KW-1185">Reference proteome</keyword>
<protein>
    <submittedName>
        <fullName evidence="1">Cryptochrome/photolyase family protein</fullName>
    </submittedName>
</protein>
<dbReference type="InterPro" id="IPR052551">
    <property type="entry name" value="UV-DNA_repair_photolyase"/>
</dbReference>
<dbReference type="Proteomes" id="UP000470384">
    <property type="component" value="Unassembled WGS sequence"/>
</dbReference>
<proteinExistence type="predicted"/>
<dbReference type="PANTHER" id="PTHR38657">
    <property type="entry name" value="SLR1343 PROTEIN"/>
    <property type="match status" value="1"/>
</dbReference>
<dbReference type="SUPFAM" id="SSF48173">
    <property type="entry name" value="Cryptochrome/photolyase FAD-binding domain"/>
    <property type="match status" value="1"/>
</dbReference>
<dbReference type="AlphaFoldDB" id="A0A845QDN9"/>
<dbReference type="EMBL" id="WXYQ01000011">
    <property type="protein sequence ID" value="NBG96785.1"/>
    <property type="molecule type" value="Genomic_DNA"/>
</dbReference>
<comment type="caution">
    <text evidence="1">The sequence shown here is derived from an EMBL/GenBank/DDBJ whole genome shotgun (WGS) entry which is preliminary data.</text>
</comment>
<accession>A0A845QDN9</accession>
<dbReference type="Gene3D" id="3.40.50.620">
    <property type="entry name" value="HUPs"/>
    <property type="match status" value="1"/>
</dbReference>
<evidence type="ECO:0000313" key="1">
    <source>
        <dbReference type="EMBL" id="NBG96785.1"/>
    </source>
</evidence>
<dbReference type="Gene3D" id="1.10.10.1710">
    <property type="entry name" value="Deoxyribodipyrimidine photolyase-related"/>
    <property type="match status" value="1"/>
</dbReference>
<dbReference type="InterPro" id="IPR014729">
    <property type="entry name" value="Rossmann-like_a/b/a_fold"/>
</dbReference>
<gene>
    <name evidence="1" type="ORF">GTQ45_13675</name>
</gene>
<keyword evidence="1" id="KW-0456">Lyase</keyword>
<organism evidence="1 2">
    <name type="scientific">Pyruvatibacter mobilis</name>
    <dbReference type="NCBI Taxonomy" id="1712261"/>
    <lineage>
        <taxon>Bacteria</taxon>
        <taxon>Pseudomonadati</taxon>
        <taxon>Pseudomonadota</taxon>
        <taxon>Alphaproteobacteria</taxon>
        <taxon>Hyphomicrobiales</taxon>
        <taxon>Parvibaculaceae</taxon>
        <taxon>Pyruvatibacter</taxon>
    </lineage>
</organism>
<evidence type="ECO:0000313" key="2">
    <source>
        <dbReference type="Proteomes" id="UP000470384"/>
    </source>
</evidence>
<dbReference type="PANTHER" id="PTHR38657:SF1">
    <property type="entry name" value="SLR1343 PROTEIN"/>
    <property type="match status" value="1"/>
</dbReference>
<sequence>MAAEVTCAPEADPPVTTIRLILGDQLSPGLSSLCDIDKDTDVVLMAEVMAECTYVKHHKKKIAFVLSAMRHFADELEADGVNVDYIKLKDRGNTGTLKGEAERALKRHKADKLIVTRPGEYRLQEDMESWSQDLGIDVEFRDDDRFIATLAEFNDWAQDRKELRMEYFYREMRRKTGFLMTDDGEPEGGKWNYDKDNRKSLPDKIDFPGPSQFTPDDITEEVLDLVEAEFADHFGDARPFSFAVKRHQAEHALKRFIDHALPCFGDYQDAMTNRDPHLFHSILAAYINVGLLDPHAVCAAGEKAYEAGNAPLNAVEGFIRQIIGWREFVRGVYWHEMPDYKTRNILRADRPLPDFFWTGDTRMACMAQAIGQTKQHAYAHHIQRLMVTGNFALLAGLDTDEVNDWYMCVYADAYEWVELPNTHGMALWADGGILGSKPYAASGKYIERMSDHCKGCAYNVKEQATEDACPFNALYWDFIARHEQRFDGNHRMGLVLNSLRKMDGGKLTALRKRAGNLLEDLDSL</sequence>
<dbReference type="Pfam" id="PF04244">
    <property type="entry name" value="DPRP"/>
    <property type="match status" value="1"/>
</dbReference>
<dbReference type="InterPro" id="IPR036134">
    <property type="entry name" value="Crypto/Photolyase_FAD-like_sf"/>
</dbReference>
<dbReference type="OrthoDB" id="5288100at2"/>
<reference evidence="1 2" key="1">
    <citation type="journal article" date="2016" name="Int. J. Syst. Evol. Microbiol.">
        <title>Pyruvatibacter mobilis gen. nov., sp. nov., a marine bacterium from the culture broth of Picochlorum sp. 122.</title>
        <authorList>
            <person name="Wang G."/>
            <person name="Tang M."/>
            <person name="Wu H."/>
            <person name="Dai S."/>
            <person name="Li T."/>
            <person name="Chen C."/>
            <person name="He H."/>
            <person name="Fan J."/>
            <person name="Xiang W."/>
            <person name="Li X."/>
        </authorList>
    </citation>
    <scope>NUCLEOTIDE SEQUENCE [LARGE SCALE GENOMIC DNA]</scope>
    <source>
        <strain evidence="1 2">GYP-11</strain>
    </source>
</reference>
<dbReference type="GO" id="GO:0016829">
    <property type="term" value="F:lyase activity"/>
    <property type="evidence" value="ECO:0007669"/>
    <property type="project" value="UniProtKB-KW"/>
</dbReference>
<dbReference type="InterPro" id="IPR007357">
    <property type="entry name" value="PhrB-like"/>
</dbReference>
<dbReference type="Gene3D" id="1.10.579.10">
    <property type="entry name" value="DNA Cyclobutane Dipyrimidine Photolyase, subunit A, domain 3"/>
    <property type="match status" value="1"/>
</dbReference>
<name>A0A845QDN9_9HYPH</name>